<dbReference type="SUPFAM" id="SSF53448">
    <property type="entry name" value="Nucleotide-diphospho-sugar transferases"/>
    <property type="match status" value="1"/>
</dbReference>
<dbReference type="Proteomes" id="UP000050454">
    <property type="component" value="Unassembled WGS sequence"/>
</dbReference>
<sequence>MEVGIIILAAGESKRMGIPKQLLDVNGKSLLLNVIDSALDTSCYPVTVVVGAHKKAIVPVLKDLPINIVDNPRWESGMAGSIKMGMVGSYLLSKTIEAVIITTSDMPEVSSSVLKTLIEKARATNANIITSKYNDAIGVPALIKRPFFEELLNLEGDQGARQIFKKYKNELVSIDFNGGAIDLDTKEDYYNYVNSQN</sequence>
<dbReference type="STRING" id="1605367.AFM12_01845"/>
<dbReference type="RefSeq" id="WP_055143574.1">
    <property type="nucleotide sequence ID" value="NZ_JXSZ01000005.1"/>
</dbReference>
<protein>
    <recommendedName>
        <fullName evidence="1">MobA-like NTP transferase domain-containing protein</fullName>
    </recommendedName>
</protein>
<dbReference type="InterPro" id="IPR029044">
    <property type="entry name" value="Nucleotide-diphossugar_trans"/>
</dbReference>
<keyword evidence="3" id="KW-1185">Reference proteome</keyword>
<dbReference type="AlphaFoldDB" id="A0A0P7BQE4"/>
<dbReference type="EMBL" id="LGTQ01000005">
    <property type="protein sequence ID" value="KPM49385.1"/>
    <property type="molecule type" value="Genomic_DNA"/>
</dbReference>
<evidence type="ECO:0000313" key="2">
    <source>
        <dbReference type="EMBL" id="KPM49385.1"/>
    </source>
</evidence>
<evidence type="ECO:0000313" key="3">
    <source>
        <dbReference type="Proteomes" id="UP000050454"/>
    </source>
</evidence>
<proteinExistence type="predicted"/>
<accession>A0A0P7BQE4</accession>
<dbReference type="InterPro" id="IPR025877">
    <property type="entry name" value="MobA-like_NTP_Trfase"/>
</dbReference>
<evidence type="ECO:0000259" key="1">
    <source>
        <dbReference type="Pfam" id="PF12804"/>
    </source>
</evidence>
<feature type="domain" description="MobA-like NTP transferase" evidence="1">
    <location>
        <begin position="6"/>
        <end position="167"/>
    </location>
</feature>
<dbReference type="Pfam" id="PF12804">
    <property type="entry name" value="NTP_transf_3"/>
    <property type="match status" value="1"/>
</dbReference>
<comment type="caution">
    <text evidence="2">The sequence shown here is derived from an EMBL/GenBank/DDBJ whole genome shotgun (WGS) entry which is preliminary data.</text>
</comment>
<dbReference type="PANTHER" id="PTHR43777:SF1">
    <property type="entry name" value="MOLYBDENUM COFACTOR CYTIDYLYLTRANSFERASE"/>
    <property type="match status" value="1"/>
</dbReference>
<gene>
    <name evidence="2" type="ORF">AFM12_01845</name>
</gene>
<dbReference type="PANTHER" id="PTHR43777">
    <property type="entry name" value="MOLYBDENUM COFACTOR CYTIDYLYLTRANSFERASE"/>
    <property type="match status" value="1"/>
</dbReference>
<organism evidence="2 3">
    <name type="scientific">Jiulongibacter sediminis</name>
    <dbReference type="NCBI Taxonomy" id="1605367"/>
    <lineage>
        <taxon>Bacteria</taxon>
        <taxon>Pseudomonadati</taxon>
        <taxon>Bacteroidota</taxon>
        <taxon>Cytophagia</taxon>
        <taxon>Cytophagales</taxon>
        <taxon>Leadbetterellaceae</taxon>
        <taxon>Jiulongibacter</taxon>
    </lineage>
</organism>
<dbReference type="GO" id="GO:0016779">
    <property type="term" value="F:nucleotidyltransferase activity"/>
    <property type="evidence" value="ECO:0007669"/>
    <property type="project" value="UniProtKB-ARBA"/>
</dbReference>
<dbReference type="Gene3D" id="3.90.550.10">
    <property type="entry name" value="Spore Coat Polysaccharide Biosynthesis Protein SpsA, Chain A"/>
    <property type="match status" value="1"/>
</dbReference>
<dbReference type="CDD" id="cd04182">
    <property type="entry name" value="GT_2_like_f"/>
    <property type="match status" value="1"/>
</dbReference>
<reference evidence="2 3" key="1">
    <citation type="submission" date="2015-07" db="EMBL/GenBank/DDBJ databases">
        <title>The draft genome sequence of Leadbetterella sp. JN14-9.</title>
        <authorList>
            <person name="Liu Y."/>
            <person name="Du J."/>
            <person name="Shao Z."/>
        </authorList>
    </citation>
    <scope>NUCLEOTIDE SEQUENCE [LARGE SCALE GENOMIC DNA]</scope>
    <source>
        <strain evidence="2 3">JN14-9</strain>
    </source>
</reference>
<dbReference type="OrthoDB" id="9779263at2"/>
<name>A0A0P7BQE4_9BACT</name>